<keyword evidence="3 5" id="KW-0342">GTP-binding</keyword>
<evidence type="ECO:0000256" key="6">
    <source>
        <dbReference type="PIRSR" id="PIRSR601019-2"/>
    </source>
</evidence>
<evidence type="ECO:0000256" key="3">
    <source>
        <dbReference type="ARBA" id="ARBA00023134"/>
    </source>
</evidence>
<dbReference type="Gene3D" id="3.40.50.300">
    <property type="entry name" value="P-loop containing nucleotide triphosphate hydrolases"/>
    <property type="match status" value="1"/>
</dbReference>
<dbReference type="AlphaFoldDB" id="D2VF92"/>
<dbReference type="VEuPathDB" id="AmoebaDB:NAEGRDRAFT_79722"/>
<evidence type="ECO:0000256" key="7">
    <source>
        <dbReference type="SAM" id="MobiDB-lite"/>
    </source>
</evidence>
<dbReference type="GO" id="GO:0005737">
    <property type="term" value="C:cytoplasm"/>
    <property type="evidence" value="ECO:0007669"/>
    <property type="project" value="TreeGrafter"/>
</dbReference>
<dbReference type="GO" id="GO:0001664">
    <property type="term" value="F:G protein-coupled receptor binding"/>
    <property type="evidence" value="ECO:0007669"/>
    <property type="project" value="TreeGrafter"/>
</dbReference>
<dbReference type="InterPro" id="IPR011025">
    <property type="entry name" value="GproteinA_insert"/>
</dbReference>
<feature type="binding site" evidence="5">
    <location>
        <begin position="49"/>
        <end position="54"/>
    </location>
    <ligand>
        <name>GTP</name>
        <dbReference type="ChEBI" id="CHEBI:37565"/>
    </ligand>
</feature>
<evidence type="ECO:0000313" key="8">
    <source>
        <dbReference type="EMBL" id="EFC44420.1"/>
    </source>
</evidence>
<dbReference type="PANTHER" id="PTHR10218">
    <property type="entry name" value="GTP-BINDING PROTEIN ALPHA SUBUNIT"/>
    <property type="match status" value="1"/>
</dbReference>
<dbReference type="GO" id="GO:0031683">
    <property type="term" value="F:G-protein beta/gamma-subunit complex binding"/>
    <property type="evidence" value="ECO:0007669"/>
    <property type="project" value="InterPro"/>
</dbReference>
<reference evidence="8 9" key="1">
    <citation type="journal article" date="2010" name="Cell">
        <title>The genome of Naegleria gruberi illuminates early eukaryotic versatility.</title>
        <authorList>
            <person name="Fritz-Laylin L.K."/>
            <person name="Prochnik S.E."/>
            <person name="Ginger M.L."/>
            <person name="Dacks J.B."/>
            <person name="Carpenter M.L."/>
            <person name="Field M.C."/>
            <person name="Kuo A."/>
            <person name="Paredez A."/>
            <person name="Chapman J."/>
            <person name="Pham J."/>
            <person name="Shu S."/>
            <person name="Neupane R."/>
            <person name="Cipriano M."/>
            <person name="Mancuso J."/>
            <person name="Tu H."/>
            <person name="Salamov A."/>
            <person name="Lindquist E."/>
            <person name="Shapiro H."/>
            <person name="Lucas S."/>
            <person name="Grigoriev I.V."/>
            <person name="Cande W.Z."/>
            <person name="Fulton C."/>
            <person name="Rokhsar D.S."/>
            <person name="Dawson S.C."/>
        </authorList>
    </citation>
    <scope>NUCLEOTIDE SEQUENCE [LARGE SCALE GENOMIC DNA]</scope>
    <source>
        <strain evidence="8 9">NEG-M</strain>
    </source>
</reference>
<gene>
    <name evidence="8" type="ORF">NAEGRDRAFT_79722</name>
</gene>
<dbReference type="PROSITE" id="PS51882">
    <property type="entry name" value="G_ALPHA"/>
    <property type="match status" value="1"/>
</dbReference>
<dbReference type="OrthoDB" id="5817230at2759"/>
<dbReference type="RefSeq" id="XP_002677164.1">
    <property type="nucleotide sequence ID" value="XM_002677118.1"/>
</dbReference>
<feature type="binding site" evidence="5">
    <location>
        <position position="334"/>
    </location>
    <ligand>
        <name>GTP</name>
        <dbReference type="ChEBI" id="CHEBI:37565"/>
    </ligand>
</feature>
<dbReference type="GO" id="GO:0003924">
    <property type="term" value="F:GTPase activity"/>
    <property type="evidence" value="ECO:0007669"/>
    <property type="project" value="InterPro"/>
</dbReference>
<dbReference type="GO" id="GO:0005834">
    <property type="term" value="C:heterotrimeric G-protein complex"/>
    <property type="evidence" value="ECO:0007669"/>
    <property type="project" value="TreeGrafter"/>
</dbReference>
<dbReference type="EMBL" id="GG738868">
    <property type="protein sequence ID" value="EFC44420.1"/>
    <property type="molecule type" value="Genomic_DNA"/>
</dbReference>
<dbReference type="SUPFAM" id="SSF47895">
    <property type="entry name" value="Transducin (alpha subunit), insertion domain"/>
    <property type="match status" value="1"/>
</dbReference>
<keyword evidence="4" id="KW-0807">Transducer</keyword>
<dbReference type="InParanoid" id="D2VF92"/>
<evidence type="ECO:0000256" key="2">
    <source>
        <dbReference type="ARBA" id="ARBA00022741"/>
    </source>
</evidence>
<keyword evidence="9" id="KW-1185">Reference proteome</keyword>
<name>D2VF92_NAEGR</name>
<dbReference type="InterPro" id="IPR027417">
    <property type="entry name" value="P-loop_NTPase"/>
</dbReference>
<organism evidence="9">
    <name type="scientific">Naegleria gruberi</name>
    <name type="common">Amoeba</name>
    <dbReference type="NCBI Taxonomy" id="5762"/>
    <lineage>
        <taxon>Eukaryota</taxon>
        <taxon>Discoba</taxon>
        <taxon>Heterolobosea</taxon>
        <taxon>Tetramitia</taxon>
        <taxon>Eutetramitia</taxon>
        <taxon>Vahlkampfiidae</taxon>
        <taxon>Naegleria</taxon>
    </lineage>
</organism>
<evidence type="ECO:0000313" key="9">
    <source>
        <dbReference type="Proteomes" id="UP000006671"/>
    </source>
</evidence>
<feature type="compositionally biased region" description="Polar residues" evidence="7">
    <location>
        <begin position="20"/>
        <end position="33"/>
    </location>
</feature>
<keyword evidence="6" id="KW-0460">Magnesium</keyword>
<dbReference type="STRING" id="5762.D2VF92"/>
<dbReference type="PANTHER" id="PTHR10218:SF302">
    <property type="entry name" value="GUANINE NUCLEOTIDE-BINDING PROTEIN ALPHA-5 SUBUNIT"/>
    <property type="match status" value="1"/>
</dbReference>
<feature type="binding site" evidence="5">
    <location>
        <begin position="155"/>
        <end position="156"/>
    </location>
    <ligand>
        <name>GTP</name>
        <dbReference type="ChEBI" id="CHEBI:37565"/>
    </ligand>
</feature>
<dbReference type="SMART" id="SM00275">
    <property type="entry name" value="G_alpha"/>
    <property type="match status" value="1"/>
</dbReference>
<dbReference type="GeneID" id="8850165"/>
<dbReference type="FunFam" id="3.40.50.300:FF:000692">
    <property type="entry name" value="Guanine nucleotide-binding protein subunit alpha"/>
    <property type="match status" value="1"/>
</dbReference>
<keyword evidence="2 5" id="KW-0547">Nucleotide-binding</keyword>
<dbReference type="Proteomes" id="UP000006671">
    <property type="component" value="Unassembled WGS sequence"/>
</dbReference>
<dbReference type="PRINTS" id="PR00318">
    <property type="entry name" value="GPROTEINA"/>
</dbReference>
<protein>
    <submittedName>
        <fullName evidence="8">G protein, alpha subunit family</fullName>
    </submittedName>
</protein>
<evidence type="ECO:0000256" key="4">
    <source>
        <dbReference type="ARBA" id="ARBA00023224"/>
    </source>
</evidence>
<dbReference type="SUPFAM" id="SSF52540">
    <property type="entry name" value="P-loop containing nucleoside triphosphate hydrolases"/>
    <property type="match status" value="1"/>
</dbReference>
<sequence>MGNIVVSPHDKEGQHHMMATPTSNNPNGGSAATAKNKSEITVLLLGAGESGKSTLFKQVQFFHGVGITHDQERIELIEIVRLNVLENAKNLVAATQHLNIPIEQPENRETAKLIINSLNTNDLEDPSWSKRLYSLWKDAGIQKAYENREKFQLYDSTEYLFENLDRICSDKYVPTVVDVIRTRTKTIGITDMKFDVGDGKQLRLVDVGGQRNERRKWIHFFNTVDAVVFLTSLSEFDLNLYEDNGYWRVKESLRVFNEVVNNALFYKVPFVLLFNKRDLFEKKIATKSFSKYFSGFNEAEEKNPVACIEYMTKLFLNEITEHPLDTVSVKTLSAIDHDNSKQVFEEVKQFIMTQQHRE</sequence>
<evidence type="ECO:0000256" key="5">
    <source>
        <dbReference type="PIRSR" id="PIRSR601019-1"/>
    </source>
</evidence>
<proteinExistence type="predicted"/>
<feature type="binding site" evidence="6">
    <location>
        <position position="53"/>
    </location>
    <ligand>
        <name>Mg(2+)</name>
        <dbReference type="ChEBI" id="CHEBI:18420"/>
    </ligand>
</feature>
<accession>D2VF92</accession>
<feature type="binding site" evidence="5">
    <location>
        <begin position="206"/>
        <end position="210"/>
    </location>
    <ligand>
        <name>GTP</name>
        <dbReference type="ChEBI" id="CHEBI:37565"/>
    </ligand>
</feature>
<dbReference type="GO" id="GO:0007188">
    <property type="term" value="P:adenylate cyclase-modulating G protein-coupled receptor signaling pathway"/>
    <property type="evidence" value="ECO:0007669"/>
    <property type="project" value="TreeGrafter"/>
</dbReference>
<dbReference type="GO" id="GO:0005525">
    <property type="term" value="F:GTP binding"/>
    <property type="evidence" value="ECO:0007669"/>
    <property type="project" value="UniProtKB-KW"/>
</dbReference>
<feature type="binding site" evidence="6">
    <location>
        <position position="186"/>
    </location>
    <ligand>
        <name>Mg(2+)</name>
        <dbReference type="ChEBI" id="CHEBI:18420"/>
    </ligand>
</feature>
<evidence type="ECO:0000256" key="1">
    <source>
        <dbReference type="ARBA" id="ARBA00022723"/>
    </source>
</evidence>
<feature type="region of interest" description="Disordered" evidence="7">
    <location>
        <begin position="1"/>
        <end position="33"/>
    </location>
</feature>
<dbReference type="Pfam" id="PF00503">
    <property type="entry name" value="G-alpha"/>
    <property type="match status" value="1"/>
</dbReference>
<dbReference type="Gene3D" id="1.10.400.10">
    <property type="entry name" value="GI Alpha 1, domain 2-like"/>
    <property type="match status" value="1"/>
</dbReference>
<dbReference type="eggNOG" id="KOG0082">
    <property type="taxonomic scope" value="Eukaryota"/>
</dbReference>
<keyword evidence="1 6" id="KW-0479">Metal-binding</keyword>
<dbReference type="KEGG" id="ngr:NAEGRDRAFT_79722"/>
<feature type="binding site" evidence="5">
    <location>
        <begin position="275"/>
        <end position="278"/>
    </location>
    <ligand>
        <name>GTP</name>
        <dbReference type="ChEBI" id="CHEBI:37565"/>
    </ligand>
</feature>
<dbReference type="GO" id="GO:0046872">
    <property type="term" value="F:metal ion binding"/>
    <property type="evidence" value="ECO:0007669"/>
    <property type="project" value="UniProtKB-KW"/>
</dbReference>
<dbReference type="CDD" id="cd00066">
    <property type="entry name" value="G-alpha"/>
    <property type="match status" value="1"/>
</dbReference>
<dbReference type="InterPro" id="IPR001019">
    <property type="entry name" value="Gprotein_alpha_su"/>
</dbReference>